<protein>
    <submittedName>
        <fullName evidence="3">Uncharacterized protein</fullName>
    </submittedName>
</protein>
<keyword evidence="2" id="KW-0732">Signal</keyword>
<accession>A0A538SYQ2</accession>
<evidence type="ECO:0000256" key="2">
    <source>
        <dbReference type="SAM" id="SignalP"/>
    </source>
</evidence>
<evidence type="ECO:0000256" key="1">
    <source>
        <dbReference type="SAM" id="MobiDB-lite"/>
    </source>
</evidence>
<dbReference type="AlphaFoldDB" id="A0A538SYQ2"/>
<feature type="signal peptide" evidence="2">
    <location>
        <begin position="1"/>
        <end position="25"/>
    </location>
</feature>
<feature type="compositionally biased region" description="Low complexity" evidence="1">
    <location>
        <begin position="44"/>
        <end position="58"/>
    </location>
</feature>
<evidence type="ECO:0000313" key="3">
    <source>
        <dbReference type="EMBL" id="TMQ56510.1"/>
    </source>
</evidence>
<dbReference type="Proteomes" id="UP000320913">
    <property type="component" value="Unassembled WGS sequence"/>
</dbReference>
<name>A0A538SYQ2_UNCEI</name>
<evidence type="ECO:0000313" key="4">
    <source>
        <dbReference type="Proteomes" id="UP000320913"/>
    </source>
</evidence>
<feature type="region of interest" description="Disordered" evidence="1">
    <location>
        <begin position="35"/>
        <end position="65"/>
    </location>
</feature>
<comment type="caution">
    <text evidence="3">The sequence shown here is derived from an EMBL/GenBank/DDBJ whole genome shotgun (WGS) entry which is preliminary data.</text>
</comment>
<sequence>MVMLRGRLMRIGFILGLLLMLTSAASIDPQAAIARPAPTDGVEGTPTGNGDPTGDDVPSATAKPTLRLTRSGPTAYAIQARGIRWSVLVSILIRLGIR</sequence>
<organism evidence="3 4">
    <name type="scientific">Eiseniibacteriota bacterium</name>
    <dbReference type="NCBI Taxonomy" id="2212470"/>
    <lineage>
        <taxon>Bacteria</taxon>
        <taxon>Candidatus Eiseniibacteriota</taxon>
    </lineage>
</organism>
<dbReference type="EMBL" id="VBOV01000207">
    <property type="protein sequence ID" value="TMQ56510.1"/>
    <property type="molecule type" value="Genomic_DNA"/>
</dbReference>
<feature type="chain" id="PRO_5021941978" evidence="2">
    <location>
        <begin position="26"/>
        <end position="98"/>
    </location>
</feature>
<gene>
    <name evidence="3" type="ORF">E6K75_08445</name>
</gene>
<reference evidence="3 4" key="1">
    <citation type="journal article" date="2019" name="Nat. Microbiol.">
        <title>Mediterranean grassland soil C-N compound turnover is dependent on rainfall and depth, and is mediated by genomically divergent microorganisms.</title>
        <authorList>
            <person name="Diamond S."/>
            <person name="Andeer P.F."/>
            <person name="Li Z."/>
            <person name="Crits-Christoph A."/>
            <person name="Burstein D."/>
            <person name="Anantharaman K."/>
            <person name="Lane K.R."/>
            <person name="Thomas B.C."/>
            <person name="Pan C."/>
            <person name="Northen T.R."/>
            <person name="Banfield J.F."/>
        </authorList>
    </citation>
    <scope>NUCLEOTIDE SEQUENCE [LARGE SCALE GENOMIC DNA]</scope>
    <source>
        <strain evidence="3">WS_5</strain>
    </source>
</reference>
<proteinExistence type="predicted"/>